<reference evidence="2 3" key="1">
    <citation type="submission" date="2024-09" db="EMBL/GenBank/DDBJ databases">
        <title>Laminarin stimulates single cell rates of sulfate reduction while oxygen inhibits transcriptomic activity in coastal marine sediment.</title>
        <authorList>
            <person name="Lindsay M."/>
            <person name="Orcutt B."/>
            <person name="Emerson D."/>
            <person name="Stepanauskas R."/>
            <person name="D'Angelo T."/>
        </authorList>
    </citation>
    <scope>NUCLEOTIDE SEQUENCE [LARGE SCALE GENOMIC DNA]</scope>
    <source>
        <strain evidence="2">SAG AM-311-K15</strain>
    </source>
</reference>
<feature type="non-terminal residue" evidence="2">
    <location>
        <position position="1"/>
    </location>
</feature>
<gene>
    <name evidence="2" type="ORF">ACFL27_15000</name>
</gene>
<evidence type="ECO:0000256" key="1">
    <source>
        <dbReference type="ARBA" id="ARBA00022679"/>
    </source>
</evidence>
<protein>
    <submittedName>
        <fullName evidence="2">Knotted carbamoyltransferase YgeW</fullName>
    </submittedName>
</protein>
<dbReference type="InterPro" id="IPR036901">
    <property type="entry name" value="Asp/Orn_carbamoylTrfase_sf"/>
</dbReference>
<sequence length="119" mass="13548">PFHIMEERTELLSARDQPGLKELEQRCLENNAHFKHWECNEQNMALTAGGEALYMHCLPADISGVSCQAGEVSQNVFEHYRTFTYKEASWKPFIIAAMIFLAKCAPPAAVLQELQNHKK</sequence>
<dbReference type="EMBL" id="JBHPBY010000195">
    <property type="protein sequence ID" value="MFC1851502.1"/>
    <property type="molecule type" value="Genomic_DNA"/>
</dbReference>
<keyword evidence="3" id="KW-1185">Reference proteome</keyword>
<name>A0ABV6YZ68_UNCC1</name>
<proteinExistence type="predicted"/>
<evidence type="ECO:0000313" key="2">
    <source>
        <dbReference type="EMBL" id="MFC1851502.1"/>
    </source>
</evidence>
<accession>A0ABV6YZ68</accession>
<dbReference type="SUPFAM" id="SSF53671">
    <property type="entry name" value="Aspartate/ornithine carbamoyltransferase"/>
    <property type="match status" value="1"/>
</dbReference>
<organism evidence="2 3">
    <name type="scientific">candidate division CSSED10-310 bacterium</name>
    <dbReference type="NCBI Taxonomy" id="2855610"/>
    <lineage>
        <taxon>Bacteria</taxon>
        <taxon>Bacteria division CSSED10-310</taxon>
    </lineage>
</organism>
<comment type="caution">
    <text evidence="2">The sequence shown here is derived from an EMBL/GenBank/DDBJ whole genome shotgun (WGS) entry which is preliminary data.</text>
</comment>
<dbReference type="Gene3D" id="3.40.50.1370">
    <property type="entry name" value="Aspartate/ornithine carbamoyltransferase"/>
    <property type="match status" value="1"/>
</dbReference>
<evidence type="ECO:0000313" key="3">
    <source>
        <dbReference type="Proteomes" id="UP001594351"/>
    </source>
</evidence>
<keyword evidence="1" id="KW-0808">Transferase</keyword>
<dbReference type="Proteomes" id="UP001594351">
    <property type="component" value="Unassembled WGS sequence"/>
</dbReference>